<reference evidence="1" key="2">
    <citation type="journal article" date="2021" name="PeerJ">
        <title>Extensive microbial diversity within the chicken gut microbiome revealed by metagenomics and culture.</title>
        <authorList>
            <person name="Gilroy R."/>
            <person name="Ravi A."/>
            <person name="Getino M."/>
            <person name="Pursley I."/>
            <person name="Horton D.L."/>
            <person name="Alikhan N.F."/>
            <person name="Baker D."/>
            <person name="Gharbi K."/>
            <person name="Hall N."/>
            <person name="Watson M."/>
            <person name="Adriaenssens E.M."/>
            <person name="Foster-Nyarko E."/>
            <person name="Jarju S."/>
            <person name="Secka A."/>
            <person name="Antonio M."/>
            <person name="Oren A."/>
            <person name="Chaudhuri R.R."/>
            <person name="La Ragione R."/>
            <person name="Hildebrand F."/>
            <person name="Pallen M.J."/>
        </authorList>
    </citation>
    <scope>NUCLEOTIDE SEQUENCE</scope>
    <source>
        <strain evidence="1">ChiHjej12B11-29160</strain>
    </source>
</reference>
<dbReference type="AlphaFoldDB" id="A0A9D1HY13"/>
<proteinExistence type="predicted"/>
<evidence type="ECO:0000313" key="2">
    <source>
        <dbReference type="Proteomes" id="UP000824078"/>
    </source>
</evidence>
<sequence length="256" mass="29003">MEEQRALFMLWQDAYSLKHLLERPHLNEVAFKNTPLDRSAVCTQLASFVAHAQAVSPKTRATLPAIPWHLLKDLPDLTDPAAPFHMDESDLSTTWDIANTLANTCTRELTNDIRVIKARTYMDNVMSRSASQWPQPDMSKKAPEKDTALVKALSQAIASLHIESQEHPPYEALWLLTGEKTCVVVVEDTPQMNRSEAQKLAEALKNASGKEITLIPQTRIHPILWDDIISREVLLWEYPNRTRKHLAPSSIDHHHG</sequence>
<organism evidence="1 2">
    <name type="scientific">Candidatus Coprovicinus avistercoris</name>
    <dbReference type="NCBI Taxonomy" id="2840754"/>
    <lineage>
        <taxon>Bacteria</taxon>
        <taxon>Bacillati</taxon>
        <taxon>Actinomycetota</taxon>
        <taxon>Coriobacteriia</taxon>
        <taxon>Coriobacteriales</taxon>
        <taxon>Coriobacteriaceae</taxon>
        <taxon>Coriobacteriaceae incertae sedis</taxon>
        <taxon>Candidatus Coprovicinus</taxon>
    </lineage>
</organism>
<gene>
    <name evidence="1" type="ORF">IAD17_05885</name>
</gene>
<reference evidence="1" key="1">
    <citation type="submission" date="2020-10" db="EMBL/GenBank/DDBJ databases">
        <authorList>
            <person name="Gilroy R."/>
        </authorList>
    </citation>
    <scope>NUCLEOTIDE SEQUENCE</scope>
    <source>
        <strain evidence="1">ChiHjej12B11-29160</strain>
    </source>
</reference>
<dbReference type="Proteomes" id="UP000824078">
    <property type="component" value="Unassembled WGS sequence"/>
</dbReference>
<protein>
    <submittedName>
        <fullName evidence="1">Uncharacterized protein</fullName>
    </submittedName>
</protein>
<accession>A0A9D1HY13</accession>
<name>A0A9D1HY13_9ACTN</name>
<comment type="caution">
    <text evidence="1">The sequence shown here is derived from an EMBL/GenBank/DDBJ whole genome shotgun (WGS) entry which is preliminary data.</text>
</comment>
<evidence type="ECO:0000313" key="1">
    <source>
        <dbReference type="EMBL" id="HIU24434.1"/>
    </source>
</evidence>
<dbReference type="EMBL" id="DVMQ01000017">
    <property type="protein sequence ID" value="HIU24434.1"/>
    <property type="molecule type" value="Genomic_DNA"/>
</dbReference>